<sequence>MRTILILLPYYASLSLLDSQDAVIDLSSTWALPAQDFTCVCVRNTKEERIVAGFLTTWLQEPVTFKDVVMEFTQEEWIMLDSSQKSLYREVILENYKNLTTVEYQLCRPSVSSLLDQEDIRSMKRRTLQAICPHWKIQLKTRVTTPIQNILEEKPSNGGETL</sequence>
<dbReference type="SUPFAM" id="SSF109640">
    <property type="entry name" value="KRAB domain (Kruppel-associated box)"/>
    <property type="match status" value="1"/>
</dbReference>
<evidence type="ECO:0000313" key="4">
    <source>
        <dbReference type="Proteomes" id="UP000694564"/>
    </source>
</evidence>
<dbReference type="PANTHER" id="PTHR23232">
    <property type="entry name" value="KRAB DOMAIN C2H2 ZINC FINGER"/>
    <property type="match status" value="1"/>
</dbReference>
<evidence type="ECO:0000256" key="1">
    <source>
        <dbReference type="SAM" id="SignalP"/>
    </source>
</evidence>
<name>A0A8D2D7S5_SCIVU</name>
<dbReference type="CDD" id="cd07765">
    <property type="entry name" value="KRAB_A-box"/>
    <property type="match status" value="1"/>
</dbReference>
<evidence type="ECO:0000313" key="3">
    <source>
        <dbReference type="Ensembl" id="ENSSVLP00005021045.1"/>
    </source>
</evidence>
<dbReference type="GeneTree" id="ENSGT00940000164587"/>
<dbReference type="InterPro" id="IPR001909">
    <property type="entry name" value="KRAB"/>
</dbReference>
<feature type="signal peptide" evidence="1">
    <location>
        <begin position="1"/>
        <end position="19"/>
    </location>
</feature>
<protein>
    <recommendedName>
        <fullName evidence="2">KRAB domain-containing protein</fullName>
    </recommendedName>
</protein>
<dbReference type="OrthoDB" id="9837877at2759"/>
<accession>A0A8D2D7S5</accession>
<dbReference type="InterPro" id="IPR050169">
    <property type="entry name" value="Krueppel_C2H2_ZnF"/>
</dbReference>
<dbReference type="Gene3D" id="6.10.140.140">
    <property type="match status" value="1"/>
</dbReference>
<keyword evidence="4" id="KW-1185">Reference proteome</keyword>
<evidence type="ECO:0000259" key="2">
    <source>
        <dbReference type="PROSITE" id="PS50805"/>
    </source>
</evidence>
<dbReference type="InterPro" id="IPR036051">
    <property type="entry name" value="KRAB_dom_sf"/>
</dbReference>
<dbReference type="Pfam" id="PF01352">
    <property type="entry name" value="KRAB"/>
    <property type="match status" value="1"/>
</dbReference>
<feature type="chain" id="PRO_5034514040" description="KRAB domain-containing protein" evidence="1">
    <location>
        <begin position="20"/>
        <end position="162"/>
    </location>
</feature>
<keyword evidence="1" id="KW-0732">Signal</keyword>
<dbReference type="GO" id="GO:0006355">
    <property type="term" value="P:regulation of DNA-templated transcription"/>
    <property type="evidence" value="ECO:0007669"/>
    <property type="project" value="InterPro"/>
</dbReference>
<dbReference type="PROSITE" id="PS50805">
    <property type="entry name" value="KRAB"/>
    <property type="match status" value="1"/>
</dbReference>
<proteinExistence type="predicted"/>
<dbReference type="Proteomes" id="UP000694564">
    <property type="component" value="Unassembled WGS sequence"/>
</dbReference>
<reference evidence="3" key="1">
    <citation type="submission" date="2025-08" db="UniProtKB">
        <authorList>
            <consortium name="Ensembl"/>
        </authorList>
    </citation>
    <scope>IDENTIFICATION</scope>
</reference>
<organism evidence="3 4">
    <name type="scientific">Sciurus vulgaris</name>
    <name type="common">Eurasian red squirrel</name>
    <dbReference type="NCBI Taxonomy" id="55149"/>
    <lineage>
        <taxon>Eukaryota</taxon>
        <taxon>Metazoa</taxon>
        <taxon>Chordata</taxon>
        <taxon>Craniata</taxon>
        <taxon>Vertebrata</taxon>
        <taxon>Euteleostomi</taxon>
        <taxon>Mammalia</taxon>
        <taxon>Eutheria</taxon>
        <taxon>Euarchontoglires</taxon>
        <taxon>Glires</taxon>
        <taxon>Rodentia</taxon>
        <taxon>Sciuromorpha</taxon>
        <taxon>Sciuridae</taxon>
        <taxon>Sciurinae</taxon>
        <taxon>Sciurini</taxon>
        <taxon>Sciurus</taxon>
    </lineage>
</organism>
<dbReference type="Ensembl" id="ENSSVLT00005023449.1">
    <property type="protein sequence ID" value="ENSSVLP00005021045.1"/>
    <property type="gene ID" value="ENSSVLG00005016825.1"/>
</dbReference>
<feature type="domain" description="KRAB" evidence="2">
    <location>
        <begin position="63"/>
        <end position="133"/>
    </location>
</feature>
<dbReference type="SMART" id="SM00349">
    <property type="entry name" value="KRAB"/>
    <property type="match status" value="1"/>
</dbReference>
<dbReference type="PANTHER" id="PTHR23232:SF142">
    <property type="entry name" value="GASTRULA ZINC FINGER PROTEIN XLCGF57.1-LIKE-RELATED"/>
    <property type="match status" value="1"/>
</dbReference>
<dbReference type="AlphaFoldDB" id="A0A8D2D7S5"/>
<reference evidence="3" key="2">
    <citation type="submission" date="2025-09" db="UniProtKB">
        <authorList>
            <consortium name="Ensembl"/>
        </authorList>
    </citation>
    <scope>IDENTIFICATION</scope>
</reference>